<dbReference type="AlphaFoldDB" id="A0A5J5GL92"/>
<evidence type="ECO:0000313" key="1">
    <source>
        <dbReference type="EMBL" id="KAA9008995.1"/>
    </source>
</evidence>
<protein>
    <submittedName>
        <fullName evidence="1">Uncharacterized protein</fullName>
    </submittedName>
</protein>
<gene>
    <name evidence="1" type="ORF">F3S47_06985</name>
</gene>
<dbReference type="Proteomes" id="UP000326554">
    <property type="component" value="Unassembled WGS sequence"/>
</dbReference>
<reference evidence="1 2" key="1">
    <citation type="submission" date="2019-09" db="EMBL/GenBank/DDBJ databases">
        <authorList>
            <person name="Park J.-S."/>
            <person name="Choi H.-J."/>
        </authorList>
    </citation>
    <scope>NUCLEOTIDE SEQUENCE [LARGE SCALE GENOMIC DNA]</scope>
    <source>
        <strain evidence="1 2">176SS1-4</strain>
    </source>
</reference>
<comment type="caution">
    <text evidence="1">The sequence shown here is derived from an EMBL/GenBank/DDBJ whole genome shotgun (WGS) entry which is preliminary data.</text>
</comment>
<dbReference type="EMBL" id="VYQE01000002">
    <property type="protein sequence ID" value="KAA9008995.1"/>
    <property type="molecule type" value="Genomic_DNA"/>
</dbReference>
<name>A0A5J5GL92_9RHOB</name>
<sequence length="59" mass="6770">MSRHGGSDSLARMLRSATFWTASLLLMAIAADLYFREGTTLIFLSREGLDLIRYIAFWR</sequence>
<evidence type="ECO:0000313" key="2">
    <source>
        <dbReference type="Proteomes" id="UP000326554"/>
    </source>
</evidence>
<proteinExistence type="predicted"/>
<keyword evidence="2" id="KW-1185">Reference proteome</keyword>
<organism evidence="1 2">
    <name type="scientific">Histidinibacterium aquaticum</name>
    <dbReference type="NCBI Taxonomy" id="2613962"/>
    <lineage>
        <taxon>Bacteria</taxon>
        <taxon>Pseudomonadati</taxon>
        <taxon>Pseudomonadota</taxon>
        <taxon>Alphaproteobacteria</taxon>
        <taxon>Rhodobacterales</taxon>
        <taxon>Paracoccaceae</taxon>
        <taxon>Histidinibacterium</taxon>
    </lineage>
</organism>
<accession>A0A5J5GL92</accession>